<name>A0A2P2PZ18_RHIMU</name>
<feature type="region of interest" description="Disordered" evidence="1">
    <location>
        <begin position="1"/>
        <end position="27"/>
    </location>
</feature>
<dbReference type="EMBL" id="GGEC01079409">
    <property type="protein sequence ID" value="MBX59893.1"/>
    <property type="molecule type" value="Transcribed_RNA"/>
</dbReference>
<evidence type="ECO:0000313" key="2">
    <source>
        <dbReference type="EMBL" id="MBX59893.1"/>
    </source>
</evidence>
<protein>
    <submittedName>
        <fullName evidence="2">Uncharacterized protein</fullName>
    </submittedName>
</protein>
<sequence>MISHAGDKLEFNMSSNNGSRSKLMSQN</sequence>
<organism evidence="2">
    <name type="scientific">Rhizophora mucronata</name>
    <name type="common">Asiatic mangrove</name>
    <dbReference type="NCBI Taxonomy" id="61149"/>
    <lineage>
        <taxon>Eukaryota</taxon>
        <taxon>Viridiplantae</taxon>
        <taxon>Streptophyta</taxon>
        <taxon>Embryophyta</taxon>
        <taxon>Tracheophyta</taxon>
        <taxon>Spermatophyta</taxon>
        <taxon>Magnoliopsida</taxon>
        <taxon>eudicotyledons</taxon>
        <taxon>Gunneridae</taxon>
        <taxon>Pentapetalae</taxon>
        <taxon>rosids</taxon>
        <taxon>fabids</taxon>
        <taxon>Malpighiales</taxon>
        <taxon>Rhizophoraceae</taxon>
        <taxon>Rhizophora</taxon>
    </lineage>
</organism>
<feature type="compositionally biased region" description="Basic and acidic residues" evidence="1">
    <location>
        <begin position="1"/>
        <end position="10"/>
    </location>
</feature>
<dbReference type="AlphaFoldDB" id="A0A2P2PZ18"/>
<accession>A0A2P2PZ18</accession>
<evidence type="ECO:0000256" key="1">
    <source>
        <dbReference type="SAM" id="MobiDB-lite"/>
    </source>
</evidence>
<proteinExistence type="predicted"/>
<reference evidence="2" key="1">
    <citation type="submission" date="2018-02" db="EMBL/GenBank/DDBJ databases">
        <title>Rhizophora mucronata_Transcriptome.</title>
        <authorList>
            <person name="Meera S.P."/>
            <person name="Sreeshan A."/>
            <person name="Augustine A."/>
        </authorList>
    </citation>
    <scope>NUCLEOTIDE SEQUENCE</scope>
    <source>
        <tissue evidence="2">Leaf</tissue>
    </source>
</reference>
<feature type="compositionally biased region" description="Polar residues" evidence="1">
    <location>
        <begin position="12"/>
        <end position="27"/>
    </location>
</feature>